<dbReference type="InterPro" id="IPR051490">
    <property type="entry name" value="THEM6_lcsJ_thioesterase"/>
</dbReference>
<dbReference type="PANTHER" id="PTHR12475">
    <property type="match status" value="1"/>
</dbReference>
<organism evidence="3 4">
    <name type="scientific">Grifola frondosa</name>
    <name type="common">Maitake</name>
    <name type="synonym">Polyporus frondosus</name>
    <dbReference type="NCBI Taxonomy" id="5627"/>
    <lineage>
        <taxon>Eukaryota</taxon>
        <taxon>Fungi</taxon>
        <taxon>Dikarya</taxon>
        <taxon>Basidiomycota</taxon>
        <taxon>Agaricomycotina</taxon>
        <taxon>Agaricomycetes</taxon>
        <taxon>Polyporales</taxon>
        <taxon>Grifolaceae</taxon>
        <taxon>Grifola</taxon>
    </lineage>
</organism>
<sequence>MSDVEQLRRWKGRVLSASSARFFIYTPPTSATSPNSRSAALYITRRNELATSIAIACHVTPSVLAKSAPPSHYHYHVPYPKFRVFLPVFQLRGRYLLLRAYGRLFYSREARAKLKAEWHESISPIGSNPFEMSVSYRTWAGPDDCDFNLHLSNSCYAKNLDAARFKTALAYFPTFFRAGGWLGLGATHYSFLREIPIFSRYEIRLSMMSWDNKWIYVVIRYVTLPPKRKRTRTTSPNHKSTATFPPADAAPFPTLHTGSGLATPSGPGTLTPPTAAALVALAAREEPDGATLHCLSISEMCCKVGRITVPPPLVLAADARGSLETLRAFYAGGWREVPEGARWWENALGREIEERRLAGLGCVQAVRRGMEEARTIV</sequence>
<comment type="similarity">
    <text evidence="1">Belongs to the lcsJ thioesterase family.</text>
</comment>
<dbReference type="OMA" id="WHESISP"/>
<evidence type="ECO:0000256" key="2">
    <source>
        <dbReference type="SAM" id="MobiDB-lite"/>
    </source>
</evidence>
<evidence type="ECO:0000256" key="1">
    <source>
        <dbReference type="ARBA" id="ARBA00038476"/>
    </source>
</evidence>
<protein>
    <recommendedName>
        <fullName evidence="5">Thioesterase domain-containing protein</fullName>
    </recommendedName>
</protein>
<keyword evidence="4" id="KW-1185">Reference proteome</keyword>
<gene>
    <name evidence="3" type="ORF">A0H81_06091</name>
</gene>
<name>A0A1C7MAR9_GRIFR</name>
<feature type="region of interest" description="Disordered" evidence="2">
    <location>
        <begin position="228"/>
        <end position="248"/>
    </location>
</feature>
<dbReference type="InterPro" id="IPR029069">
    <property type="entry name" value="HotDog_dom_sf"/>
</dbReference>
<evidence type="ECO:0000313" key="3">
    <source>
        <dbReference type="EMBL" id="OBZ73958.1"/>
    </source>
</evidence>
<proteinExistence type="inferred from homology"/>
<reference evidence="3 4" key="1">
    <citation type="submission" date="2016-03" db="EMBL/GenBank/DDBJ databases">
        <title>Whole genome sequencing of Grifola frondosa 9006-11.</title>
        <authorList>
            <person name="Min B."/>
            <person name="Park H."/>
            <person name="Kim J.-G."/>
            <person name="Cho H."/>
            <person name="Oh Y.-L."/>
            <person name="Kong W.-S."/>
            <person name="Choi I.-G."/>
        </authorList>
    </citation>
    <scope>NUCLEOTIDE SEQUENCE [LARGE SCALE GENOMIC DNA]</scope>
    <source>
        <strain evidence="3 4">9006-11</strain>
    </source>
</reference>
<evidence type="ECO:0008006" key="5">
    <source>
        <dbReference type="Google" id="ProtNLM"/>
    </source>
</evidence>
<accession>A0A1C7MAR9</accession>
<dbReference type="Pfam" id="PF13279">
    <property type="entry name" value="4HBT_2"/>
    <property type="match status" value="1"/>
</dbReference>
<dbReference type="SUPFAM" id="SSF54637">
    <property type="entry name" value="Thioesterase/thiol ester dehydrase-isomerase"/>
    <property type="match status" value="1"/>
</dbReference>
<dbReference type="Proteomes" id="UP000092993">
    <property type="component" value="Unassembled WGS sequence"/>
</dbReference>
<evidence type="ECO:0000313" key="4">
    <source>
        <dbReference type="Proteomes" id="UP000092993"/>
    </source>
</evidence>
<dbReference type="EMBL" id="LUGG01000006">
    <property type="protein sequence ID" value="OBZ73958.1"/>
    <property type="molecule type" value="Genomic_DNA"/>
</dbReference>
<dbReference type="AlphaFoldDB" id="A0A1C7MAR9"/>
<dbReference type="OrthoDB" id="265761at2759"/>
<comment type="caution">
    <text evidence="3">The sequence shown here is derived from an EMBL/GenBank/DDBJ whole genome shotgun (WGS) entry which is preliminary data.</text>
</comment>
<dbReference type="PANTHER" id="PTHR12475:SF4">
    <property type="entry name" value="PROTEIN THEM6"/>
    <property type="match status" value="1"/>
</dbReference>